<organism evidence="2 3">
    <name type="scientific">Nannocystis pusilla</name>
    <dbReference type="NCBI Taxonomy" id="889268"/>
    <lineage>
        <taxon>Bacteria</taxon>
        <taxon>Pseudomonadati</taxon>
        <taxon>Myxococcota</taxon>
        <taxon>Polyangia</taxon>
        <taxon>Nannocystales</taxon>
        <taxon>Nannocystaceae</taxon>
        <taxon>Nannocystis</taxon>
    </lineage>
</organism>
<comment type="caution">
    <text evidence="2">The sequence shown here is derived from an EMBL/GenBank/DDBJ whole genome shotgun (WGS) entry which is preliminary data.</text>
</comment>
<proteinExistence type="predicted"/>
<reference evidence="2" key="1">
    <citation type="submission" date="2022-11" db="EMBL/GenBank/DDBJ databases">
        <title>Minimal conservation of predation-associated metabolite biosynthetic gene clusters underscores biosynthetic potential of Myxococcota including descriptions for ten novel species: Archangium lansinium sp. nov., Myxococcus landrumus sp. nov., Nannocystis bai.</title>
        <authorList>
            <person name="Ahearne A."/>
            <person name="Stevens C."/>
            <person name="Phillips K."/>
        </authorList>
    </citation>
    <scope>NUCLEOTIDE SEQUENCE</scope>
    <source>
        <strain evidence="2">Na p29</strain>
    </source>
</reference>
<evidence type="ECO:0000313" key="3">
    <source>
        <dbReference type="Proteomes" id="UP001150924"/>
    </source>
</evidence>
<dbReference type="Proteomes" id="UP001150924">
    <property type="component" value="Unassembled WGS sequence"/>
</dbReference>
<protein>
    <submittedName>
        <fullName evidence="2">Uncharacterized protein</fullName>
    </submittedName>
</protein>
<gene>
    <name evidence="2" type="ORF">OV079_06815</name>
</gene>
<dbReference type="EMBL" id="JAPNKE010000002">
    <property type="protein sequence ID" value="MCY1005288.1"/>
    <property type="molecule type" value="Genomic_DNA"/>
</dbReference>
<sequence length="85" mass="9211">MAADGEAQVEVVLRSAVPLDPPDQRELVGCGLTAEAAGDRHGQRAAIGAARRRLPLDRAGRRGLGHLEREHCGEERGRHRRTDPS</sequence>
<name>A0A9X3EJK6_9BACT</name>
<evidence type="ECO:0000256" key="1">
    <source>
        <dbReference type="SAM" id="MobiDB-lite"/>
    </source>
</evidence>
<accession>A0A9X3EJK6</accession>
<feature type="region of interest" description="Disordered" evidence="1">
    <location>
        <begin position="59"/>
        <end position="85"/>
    </location>
</feature>
<dbReference type="RefSeq" id="WP_267766935.1">
    <property type="nucleotide sequence ID" value="NZ_JAPNKE010000002.1"/>
</dbReference>
<keyword evidence="3" id="KW-1185">Reference proteome</keyword>
<dbReference type="AlphaFoldDB" id="A0A9X3EJK6"/>
<evidence type="ECO:0000313" key="2">
    <source>
        <dbReference type="EMBL" id="MCY1005288.1"/>
    </source>
</evidence>